<evidence type="ECO:0000256" key="2">
    <source>
        <dbReference type="SAM" id="MobiDB-lite"/>
    </source>
</evidence>
<evidence type="ECO:0000313" key="5">
    <source>
        <dbReference type="Proteomes" id="UP001500822"/>
    </source>
</evidence>
<keyword evidence="5" id="KW-1185">Reference proteome</keyword>
<evidence type="ECO:0000313" key="4">
    <source>
        <dbReference type="EMBL" id="GAA4742713.1"/>
    </source>
</evidence>
<dbReference type="PRINTS" id="PR01438">
    <property type="entry name" value="UNVRSLSTRESS"/>
</dbReference>
<proteinExistence type="inferred from homology"/>
<name>A0ABP8Z093_9ACTN</name>
<feature type="domain" description="UspA" evidence="3">
    <location>
        <begin position="70"/>
        <end position="124"/>
    </location>
</feature>
<evidence type="ECO:0000256" key="1">
    <source>
        <dbReference type="ARBA" id="ARBA00008791"/>
    </source>
</evidence>
<dbReference type="RefSeq" id="WP_246996883.1">
    <property type="nucleotide sequence ID" value="NZ_BAABIE010000003.1"/>
</dbReference>
<comment type="caution">
    <text evidence="4">The sequence shown here is derived from an EMBL/GenBank/DDBJ whole genome shotgun (WGS) entry which is preliminary data.</text>
</comment>
<dbReference type="InterPro" id="IPR014729">
    <property type="entry name" value="Rossmann-like_a/b/a_fold"/>
</dbReference>
<dbReference type="PANTHER" id="PTHR46268:SF15">
    <property type="entry name" value="UNIVERSAL STRESS PROTEIN HP_0031"/>
    <property type="match status" value="1"/>
</dbReference>
<reference evidence="5" key="1">
    <citation type="journal article" date="2019" name="Int. J. Syst. Evol. Microbiol.">
        <title>The Global Catalogue of Microorganisms (GCM) 10K type strain sequencing project: providing services to taxonomists for standard genome sequencing and annotation.</title>
        <authorList>
            <consortium name="The Broad Institute Genomics Platform"/>
            <consortium name="The Broad Institute Genome Sequencing Center for Infectious Disease"/>
            <person name="Wu L."/>
            <person name="Ma J."/>
        </authorList>
    </citation>
    <scope>NUCLEOTIDE SEQUENCE [LARGE SCALE GENOMIC DNA]</scope>
    <source>
        <strain evidence="5">JCM 18077</strain>
    </source>
</reference>
<dbReference type="SUPFAM" id="SSF52402">
    <property type="entry name" value="Adenine nucleotide alpha hydrolases-like"/>
    <property type="match status" value="1"/>
</dbReference>
<dbReference type="CDD" id="cd00293">
    <property type="entry name" value="USP-like"/>
    <property type="match status" value="1"/>
</dbReference>
<comment type="similarity">
    <text evidence="1">Belongs to the universal stress protein A family.</text>
</comment>
<dbReference type="InterPro" id="IPR006015">
    <property type="entry name" value="Universal_stress_UspA"/>
</dbReference>
<dbReference type="Proteomes" id="UP001500822">
    <property type="component" value="Unassembled WGS sequence"/>
</dbReference>
<dbReference type="Pfam" id="PF00582">
    <property type="entry name" value="Usp"/>
    <property type="match status" value="1"/>
</dbReference>
<gene>
    <name evidence="4" type="ORF">GCM10023217_09060</name>
</gene>
<protein>
    <submittedName>
        <fullName evidence="4">Universal stress protein</fullName>
    </submittedName>
</protein>
<dbReference type="PANTHER" id="PTHR46268">
    <property type="entry name" value="STRESS RESPONSE PROTEIN NHAX"/>
    <property type="match status" value="1"/>
</dbReference>
<dbReference type="InterPro" id="IPR006016">
    <property type="entry name" value="UspA"/>
</dbReference>
<evidence type="ECO:0000259" key="3">
    <source>
        <dbReference type="Pfam" id="PF00582"/>
    </source>
</evidence>
<organism evidence="4 5">
    <name type="scientific">Gordonia alkaliphila</name>
    <dbReference type="NCBI Taxonomy" id="1053547"/>
    <lineage>
        <taxon>Bacteria</taxon>
        <taxon>Bacillati</taxon>
        <taxon>Actinomycetota</taxon>
        <taxon>Actinomycetes</taxon>
        <taxon>Mycobacteriales</taxon>
        <taxon>Gordoniaceae</taxon>
        <taxon>Gordonia</taxon>
    </lineage>
</organism>
<accession>A0ABP8Z093</accession>
<dbReference type="EMBL" id="BAABIE010000003">
    <property type="protein sequence ID" value="GAA4742713.1"/>
    <property type="molecule type" value="Genomic_DNA"/>
</dbReference>
<feature type="region of interest" description="Disordered" evidence="2">
    <location>
        <begin position="125"/>
        <end position="155"/>
    </location>
</feature>
<sequence length="155" mass="16891">MIVVGYAPGAFGRVCLEQGIVEARLRDTELLVISAVSEVRGRRIADADEIADVEQRLKASGLRYRLQQPIGATPAEELLNAMERPDAEMLVIGMRRRTQVGKLLLGSTSQYLLVSCNKPVLVVKPSAEHRQPTTAAADIDDRAETPQLSGTEVEP</sequence>
<dbReference type="Gene3D" id="3.40.50.620">
    <property type="entry name" value="HUPs"/>
    <property type="match status" value="1"/>
</dbReference>
<feature type="compositionally biased region" description="Polar residues" evidence="2">
    <location>
        <begin position="146"/>
        <end position="155"/>
    </location>
</feature>